<accession>A0ABT7Y798</accession>
<evidence type="ECO:0000256" key="2">
    <source>
        <dbReference type="ARBA" id="ARBA00022763"/>
    </source>
</evidence>
<gene>
    <name evidence="7" type="ORF">QWJ08_21190</name>
</gene>
<evidence type="ECO:0000313" key="7">
    <source>
        <dbReference type="EMBL" id="MDN2483872.1"/>
    </source>
</evidence>
<proteinExistence type="inferred from homology"/>
<dbReference type="InterPro" id="IPR050116">
    <property type="entry name" value="DNA_polymerase-Y"/>
</dbReference>
<evidence type="ECO:0000256" key="4">
    <source>
        <dbReference type="ARBA" id="ARBA00023204"/>
    </source>
</evidence>
<dbReference type="Gene3D" id="3.30.70.270">
    <property type="match status" value="1"/>
</dbReference>
<comment type="caution">
    <text evidence="7">The sequence shown here is derived from an EMBL/GenBank/DDBJ whole genome shotgun (WGS) entry which is preliminary data.</text>
</comment>
<dbReference type="PROSITE" id="PS50173">
    <property type="entry name" value="UMUC"/>
    <property type="match status" value="1"/>
</dbReference>
<dbReference type="InterPro" id="IPR043502">
    <property type="entry name" value="DNA/RNA_pol_sf"/>
</dbReference>
<dbReference type="InterPro" id="IPR017961">
    <property type="entry name" value="DNA_pol_Y-fam_little_finger"/>
</dbReference>
<dbReference type="Pfam" id="PF13438">
    <property type="entry name" value="DUF4113"/>
    <property type="match status" value="1"/>
</dbReference>
<dbReference type="PANTHER" id="PTHR11076:SF34">
    <property type="entry name" value="PROTEIN UMUC"/>
    <property type="match status" value="1"/>
</dbReference>
<organism evidence="7 8">
    <name type="scientific">Vibrio agarivorans</name>
    <dbReference type="NCBI Taxonomy" id="153622"/>
    <lineage>
        <taxon>Bacteria</taxon>
        <taxon>Pseudomonadati</taxon>
        <taxon>Pseudomonadota</taxon>
        <taxon>Gammaproteobacteria</taxon>
        <taxon>Vibrionales</taxon>
        <taxon>Vibrionaceae</taxon>
        <taxon>Vibrio</taxon>
    </lineage>
</organism>
<keyword evidence="3" id="KW-0741">SOS mutagenesis</keyword>
<comment type="similarity">
    <text evidence="1">Belongs to the DNA polymerase type-Y family.</text>
</comment>
<dbReference type="InterPro" id="IPR036775">
    <property type="entry name" value="DNA_pol_Y-fam_lit_finger_sf"/>
</dbReference>
<keyword evidence="5" id="KW-0742">SOS response</keyword>
<dbReference type="InterPro" id="IPR025188">
    <property type="entry name" value="DUF4113"/>
</dbReference>
<feature type="domain" description="UmuC" evidence="6">
    <location>
        <begin position="3"/>
        <end position="190"/>
    </location>
</feature>
<reference evidence="7" key="1">
    <citation type="submission" date="2024-05" db="EMBL/GenBank/DDBJ databases">
        <title>Genome Sequences of Four Agar- Degrading Marine Bacteria.</title>
        <authorList>
            <person name="Phillips E.K."/>
            <person name="Shaffer J.C."/>
            <person name="Henson M.W."/>
            <person name="Temperton B."/>
            <person name="Thrash C.J."/>
            <person name="Martin M.O."/>
        </authorList>
    </citation>
    <scope>NUCLEOTIDE SEQUENCE</scope>
    <source>
        <strain evidence="7">EKP203</strain>
    </source>
</reference>
<dbReference type="RefSeq" id="WP_289964032.1">
    <property type="nucleotide sequence ID" value="NZ_JAUEOZ010000003.1"/>
</dbReference>
<sequence length="421" mass="46947">MYVALCDVHGMYSSVEAAFRPDLSDNGIAVASNGDGIVVALNSRAKQIGLKKFESVASQRGFFDSGQCTLFSSNYTLYASMSQRLNQCLRNTGVFADQQEYSIDESFGLFPACINSYQDLLDCARQLRRAAWRETRLPIGVGVGQSFTLSKAASFLGKKGTGYRGIAVLTPDNEDALLSKIPVDEVWNVGRATALLLKRKSVNTALDLKRVAPKDARNWMGVCLERTVRELRGEKIFDMNSFPTVENRKEVSSSISLTARATTRLELHQALSERISIAAEKLRKQKLTARHLTLFAQSDRFKEDYQSFYSNSSFEYPTDDTRLFIGALTKQFDQLYKDGVAYYKVGCRLLGIEGAENQQQDLFAPAQCSKLMGVMDALNTKFGTRVVGIGSQRVDSDAKMLRKHLSPNYLTEWADIPTIRC</sequence>
<dbReference type="InterPro" id="IPR043128">
    <property type="entry name" value="Rev_trsase/Diguanyl_cyclase"/>
</dbReference>
<protein>
    <submittedName>
        <fullName evidence="7">DUF4113 domain-containing protein</fullName>
    </submittedName>
</protein>
<keyword evidence="2" id="KW-0227">DNA damage</keyword>
<dbReference type="Gene3D" id="3.30.1490.100">
    <property type="entry name" value="DNA polymerase, Y-family, little finger domain"/>
    <property type="match status" value="1"/>
</dbReference>
<evidence type="ECO:0000256" key="1">
    <source>
        <dbReference type="ARBA" id="ARBA00010945"/>
    </source>
</evidence>
<evidence type="ECO:0000259" key="6">
    <source>
        <dbReference type="PROSITE" id="PS50173"/>
    </source>
</evidence>
<evidence type="ECO:0000313" key="8">
    <source>
        <dbReference type="Proteomes" id="UP001169719"/>
    </source>
</evidence>
<dbReference type="InterPro" id="IPR001126">
    <property type="entry name" value="UmuC"/>
</dbReference>
<dbReference type="PANTHER" id="PTHR11076">
    <property type="entry name" value="DNA REPAIR POLYMERASE UMUC / TRANSFERASE FAMILY MEMBER"/>
    <property type="match status" value="1"/>
</dbReference>
<dbReference type="SUPFAM" id="SSF56672">
    <property type="entry name" value="DNA/RNA polymerases"/>
    <property type="match status" value="1"/>
</dbReference>
<dbReference type="EMBL" id="JAUEOZ010000003">
    <property type="protein sequence ID" value="MDN2483872.1"/>
    <property type="molecule type" value="Genomic_DNA"/>
</dbReference>
<dbReference type="Gene3D" id="3.40.1170.60">
    <property type="match status" value="1"/>
</dbReference>
<name>A0ABT7Y798_9VIBR</name>
<dbReference type="Pfam" id="PF11799">
    <property type="entry name" value="IMS_C"/>
    <property type="match status" value="1"/>
</dbReference>
<dbReference type="Pfam" id="PF00817">
    <property type="entry name" value="IMS"/>
    <property type="match status" value="1"/>
</dbReference>
<keyword evidence="8" id="KW-1185">Reference proteome</keyword>
<evidence type="ECO:0000256" key="3">
    <source>
        <dbReference type="ARBA" id="ARBA00023199"/>
    </source>
</evidence>
<evidence type="ECO:0000256" key="5">
    <source>
        <dbReference type="ARBA" id="ARBA00023236"/>
    </source>
</evidence>
<keyword evidence="4" id="KW-0234">DNA repair</keyword>
<dbReference type="Proteomes" id="UP001169719">
    <property type="component" value="Unassembled WGS sequence"/>
</dbReference>